<feature type="region of interest" description="Disordered" evidence="2">
    <location>
        <begin position="95"/>
        <end position="180"/>
    </location>
</feature>
<dbReference type="GO" id="GO:0031047">
    <property type="term" value="P:regulatory ncRNA-mediated gene silencing"/>
    <property type="evidence" value="ECO:0007669"/>
    <property type="project" value="InterPro"/>
</dbReference>
<feature type="compositionally biased region" description="Basic and acidic residues" evidence="2">
    <location>
        <begin position="1743"/>
        <end position="1756"/>
    </location>
</feature>
<feature type="compositionally biased region" description="Polar residues" evidence="2">
    <location>
        <begin position="100"/>
        <end position="124"/>
    </location>
</feature>
<feature type="region of interest" description="Disordered" evidence="2">
    <location>
        <begin position="1743"/>
        <end position="1803"/>
    </location>
</feature>
<feature type="region of interest" description="Disordered" evidence="2">
    <location>
        <begin position="1026"/>
        <end position="1050"/>
    </location>
</feature>
<dbReference type="Proteomes" id="UP000657918">
    <property type="component" value="Unassembled WGS sequence"/>
</dbReference>
<protein>
    <recommendedName>
        <fullName evidence="3">XS domain-containing protein</fullName>
    </recommendedName>
</protein>
<feature type="region of interest" description="Disordered" evidence="2">
    <location>
        <begin position="1463"/>
        <end position="1503"/>
    </location>
</feature>
<feature type="compositionally biased region" description="Basic and acidic residues" evidence="2">
    <location>
        <begin position="1766"/>
        <end position="1803"/>
    </location>
</feature>
<feature type="coiled-coil region" evidence="1">
    <location>
        <begin position="1409"/>
        <end position="1436"/>
    </location>
</feature>
<dbReference type="InterPro" id="IPR038588">
    <property type="entry name" value="XS_domain_sf"/>
</dbReference>
<dbReference type="InterPro" id="IPR044287">
    <property type="entry name" value="SGS3"/>
</dbReference>
<feature type="region of interest" description="Disordered" evidence="2">
    <location>
        <begin position="984"/>
        <end position="1005"/>
    </location>
</feature>
<feature type="domain" description="XS" evidence="3">
    <location>
        <begin position="761"/>
        <end position="877"/>
    </location>
</feature>
<feature type="domain" description="XS" evidence="3">
    <location>
        <begin position="2058"/>
        <end position="2171"/>
    </location>
</feature>
<dbReference type="GO" id="GO:0051607">
    <property type="term" value="P:defense response to virus"/>
    <property type="evidence" value="ECO:0007669"/>
    <property type="project" value="InterPro"/>
</dbReference>
<evidence type="ECO:0000256" key="1">
    <source>
        <dbReference type="SAM" id="Coils"/>
    </source>
</evidence>
<keyword evidence="1" id="KW-0175">Coiled coil</keyword>
<dbReference type="EMBL" id="JADGMS010000003">
    <property type="protein sequence ID" value="KAF9686301.1"/>
    <property type="molecule type" value="Genomic_DNA"/>
</dbReference>
<feature type="compositionally biased region" description="Basic and acidic residues" evidence="2">
    <location>
        <begin position="2731"/>
        <end position="2740"/>
    </location>
</feature>
<feature type="domain" description="XS" evidence="3">
    <location>
        <begin position="297"/>
        <end position="412"/>
    </location>
</feature>
<feature type="region of interest" description="Disordered" evidence="2">
    <location>
        <begin position="1516"/>
        <end position="1584"/>
    </location>
</feature>
<dbReference type="InterPro" id="IPR005380">
    <property type="entry name" value="XS_domain"/>
</dbReference>
<feature type="region of interest" description="Disordered" evidence="2">
    <location>
        <begin position="1920"/>
        <end position="1943"/>
    </location>
</feature>
<comment type="caution">
    <text evidence="4">The sequence shown here is derived from an EMBL/GenBank/DDBJ whole genome shotgun (WGS) entry which is preliminary data.</text>
</comment>
<organism evidence="4 5">
    <name type="scientific">Salix dunnii</name>
    <dbReference type="NCBI Taxonomy" id="1413687"/>
    <lineage>
        <taxon>Eukaryota</taxon>
        <taxon>Viridiplantae</taxon>
        <taxon>Streptophyta</taxon>
        <taxon>Embryophyta</taxon>
        <taxon>Tracheophyta</taxon>
        <taxon>Spermatophyta</taxon>
        <taxon>Magnoliopsida</taxon>
        <taxon>eudicotyledons</taxon>
        <taxon>Gunneridae</taxon>
        <taxon>Pentapetalae</taxon>
        <taxon>rosids</taxon>
        <taxon>fabids</taxon>
        <taxon>Malpighiales</taxon>
        <taxon>Salicaceae</taxon>
        <taxon>Saliceae</taxon>
        <taxon>Salix</taxon>
    </lineage>
</organism>
<sequence>MNPRKRKRVTVPRGFKGLSDQMSNTNHYVIINSAWTNMEAVSEHQVEPSSLSFCEVCLKWKETNQIIKVESSGQISCLGCSKTIELSKKRWSRSKKLSFDMSSRNDTSKSLTAGDSGSSNNPTPKTEAEPHSHGAAKTISLNSAQNEYRRRDESVAGKQEVTPQSPNTKAQEDKGVDHNSYIPLNANSELLVSNGNGGALDDSKKSRLFKELAPEYVNEPIEQFYCPACADNSGPVKWYQGLPDLISHVKTTGGKRAKLHRKLERLLTANFSEKGTSEISGGEVLSKWKGLNDEKKDHEIVWPPMVVVRNTASLKKDENNKMICITDQELLDVFSSYDAIEKVLHAYSSNGHCGMSILIFEGSTRGYLEAERLDRHFAEEGTGRNDWNESPTYLLPSGELQLHGYMAEKEDVYLFNKSSTGRTKLKCEIRSYQEMIVNRIRQMSEDNHQIIWLNNRVAEEQRRGELLEESNGKIRESLEKAKKELEILRKKIKLQDEQNIEEITFQEQIFKGNQEKIILEERGKKEGDFDISKEDEEDEIVHESDGSPSNIRDEKHSKTVNLSENQWSCSKELSANKVSRNDAGQRLTADASGSNNKPTPNAETEPVSRGAVKIMSLNSANDEYRGALQSPNTKAQEDEGVDPNSDILLNVNSELLVSRGNRVALDDNKNRELFSELGPEYVTRVIEEFHCPACTEVSGAIKWYQGLPALLSHAKATEEGAKLHRKLAHLLKMNFSKKGTSEISGCEVLSKWKGLNDEKKDHEIVWPPMVVVRNTASLKKDENNKRIGITDQELLDLFSSYDTIEKVQQAYNSHGHCGMSILIFESSARGYLEAERLDRHFSDQGTGRNVWNRSPLYLLPSWELQLHGYMADKKDLNLFNGISTGEPKLKYEIRSYQDMVVSRIKQMSEDNNKIMWLNNRIAEEQRHGELLEESNGIMRESLENAMKEIDVLRKKLYCGMNNTWKGKEFSMGMSSINDTGKSLTADASCSNNNPAPRTETEPVSRGAGKILSLNSAQDEYKKITESIDAKMEGTPKSPHTKAQEDKGVDQNSDIQLYFSSELLVSRGNEGPRPTSSSFKNIDSKFVDCPPVGHIMNGEGCMDSVSTPRKSSEAGHTERVADDIQNNVTAALDYHRDSHALDVNQKCVFKELAPEDVNERIEQFYCPACAEVSGSIKWYHGLPALISHAKTPEEGAKLHRKLAHQLTQNFSKEGTSDGSASEVLRKWKGLNDEKKDHDIVWPPMVVVRNTASLKKDENNKRIGITDQELLDLFSSYDAIEKVQQAYNSHGHCGVSILIFESSARGYLEAERLDKHFAYQGTGRNVWNRSPHYLLPSGELQLHGYMAEKEDVYLFNKSSTGRTKLKCEIRSYQEMIVNRIRQMSEENHQIIWLDNRVAEEQRRGELLEESNGIMRERLEKAKKEIDILRKKIKLQHEQNMEEMDFQEQISKDNEIKIILEERGKKGGCSKKDGKHGNVHESNGSFSNTKDDKYRAPETAKSEENELKKKLAAYTAKLLEEQGGGDERKKDEKMDFQERSSKDNEIKIFLEGGKKGGDLERSKEDEEHGNVHESNGSPSNTKDDNSSSCEVCLKWKETDQIIKNESSGQISCLGCRVVEEQRRGALLEESNGMMRESLEKAKKEIDILRKKIKLQHEQNMEEDMVVSRIKQMSEDNNKIIWLKNRVAEERRQGELLEESNGIMRESLEKAMTEIDVLRKKIKFHHEQNMEEMDFQEPNQIKIIHEEKGKKEDENHENVHESSGSPTNTLDEKYRVQETARYEESEVKEKEGAETGKLVEEGGQDELKEEKCESSIITCEICLERRQIDQIMKDESSGQIFCLGCRKTVNLAENQWSCSKELSMDKGSRNDAGKPLNADASGRNRNPTPNTEPELVNRGTAKTICLKSARYEYRKKAESIEAKPVGSLQSPNTNVQKDKGVDQNSDIPLNLNSEMLVSRRNRVDLEENNSRLFKELTPEDVNERIDQFYCPACTEVSGSIKWYHGLPALISHAKTLEEGAKRHRKLAHQLTENFSKRGTSDSSSSEVLSKWKGLNYEMKDLEIVWPPMVVVRNTASLKIDENNKRIGITDQELLDLFSSYDAIEKVQQAYNSHGHCGMSILIFESSARGYLEAERLDRHFCDQGTGRNVWNRSPLYLLPSWELQLHGYIADKKDLDLFNGNSTGEPKLKYEIRSYQDMVVSRIKQMSEDNNKIIWLNNRIESYCGMNRTWKGKEFSMGMSSINDTGKSLTADASGSNNNPAPGIETEPVNRGAEKIPILNSAQDEYKKKTESIDAKMEGTPKSAHTKAQEDKGVDQNSDIQLYFSSELLVSRGNEGPPPTSSSFKNIDSKFVDCPPVGHIMIGEGCIGSVSTPRKGSEAGHTERVADEIQINVTAALDSHRDSHALDVNQKSVFKELAPEDLNEPIEQFYCPACAEVSGSIKWYHGLPALISHAKTPEEGAKLHRKLAHQLTENFNKTGTSDSSASEVLSKWKGLNDEKKDHEIVWPPMVVVRNTASLKKDENNKRIGIKDQELLDLFSSYDAIEKVQQAYNSHGHCGMSILIFESSARGYLEAERLDKHFVYQGTGRNVWNRSPLFLLPSGELQLHGYMAEGKDVDLFNQYSTGRTKLKYEIRSYQEMIVNRISQMSEDNHQIIWLDNRVAEEQRRGQLLKESNGIIRESLEKAKKEIDILRKKIKLQHELNMEEMGFQERSSKDNEKKIFLERGKKGGYLESSKMDGEHGNVHESNGSPSNTKDDKYRAPETAKSEENEVKKKQVASTGKLVEEQGGGDERRKDEKLFDSGNVLSSVATNLAVKDCIFHVHDVDEGL</sequence>
<evidence type="ECO:0000256" key="2">
    <source>
        <dbReference type="SAM" id="MobiDB-lite"/>
    </source>
</evidence>
<feature type="compositionally biased region" description="Basic and acidic residues" evidence="2">
    <location>
        <begin position="541"/>
        <end position="557"/>
    </location>
</feature>
<feature type="compositionally biased region" description="Polar residues" evidence="2">
    <location>
        <begin position="591"/>
        <end position="602"/>
    </location>
</feature>
<dbReference type="PANTHER" id="PTHR46602">
    <property type="entry name" value="PROTEIN SUPPRESSOR OF GENE SILENCING 3"/>
    <property type="match status" value="1"/>
</dbReference>
<reference evidence="4 5" key="1">
    <citation type="submission" date="2020-10" db="EMBL/GenBank/DDBJ databases">
        <title>Plant Genome Project.</title>
        <authorList>
            <person name="Zhang R.-G."/>
        </authorList>
    </citation>
    <scope>NUCLEOTIDE SEQUENCE [LARGE SCALE GENOMIC DNA]</scope>
    <source>
        <strain evidence="4">FAFU-HL-1</strain>
        <tissue evidence="4">Leaf</tissue>
    </source>
</reference>
<dbReference type="PANTHER" id="PTHR46602:SF10">
    <property type="entry name" value="RING-TYPE DOMAIN-CONTAINING PROTEIN"/>
    <property type="match status" value="1"/>
</dbReference>
<feature type="compositionally biased region" description="Polar residues" evidence="2">
    <location>
        <begin position="2242"/>
        <end position="2256"/>
    </location>
</feature>
<feature type="coiled-coil region" evidence="1">
    <location>
        <begin position="1628"/>
        <end position="1655"/>
    </location>
</feature>
<feature type="compositionally biased region" description="Polar residues" evidence="2">
    <location>
        <begin position="984"/>
        <end position="995"/>
    </location>
</feature>
<feature type="compositionally biased region" description="Polar residues" evidence="2">
    <location>
        <begin position="559"/>
        <end position="578"/>
    </location>
</feature>
<accession>A0A835N4U8</accession>
<evidence type="ECO:0000313" key="5">
    <source>
        <dbReference type="Proteomes" id="UP000657918"/>
    </source>
</evidence>
<feature type="compositionally biased region" description="Basic and acidic residues" evidence="2">
    <location>
        <begin position="2750"/>
        <end position="2770"/>
    </location>
</feature>
<proteinExistence type="predicted"/>
<feature type="domain" description="XS" evidence="3">
    <location>
        <begin position="1235"/>
        <end position="1350"/>
    </location>
</feature>
<feature type="region of interest" description="Disordered" evidence="2">
    <location>
        <begin position="1858"/>
        <end position="1894"/>
    </location>
</feature>
<feature type="compositionally biased region" description="Basic and acidic residues" evidence="2">
    <location>
        <begin position="2280"/>
        <end position="2295"/>
    </location>
</feature>
<feature type="compositionally biased region" description="Basic and acidic residues" evidence="2">
    <location>
        <begin position="1463"/>
        <end position="1476"/>
    </location>
</feature>
<dbReference type="Pfam" id="PF03468">
    <property type="entry name" value="XS"/>
    <property type="match status" value="5"/>
</dbReference>
<keyword evidence="5" id="KW-1185">Reference proteome</keyword>
<feature type="coiled-coil region" evidence="1">
    <location>
        <begin position="2671"/>
        <end position="2698"/>
    </location>
</feature>
<dbReference type="OrthoDB" id="10440023at2759"/>
<feature type="coiled-coil region" evidence="1">
    <location>
        <begin position="471"/>
        <end position="498"/>
    </location>
</feature>
<feature type="compositionally biased region" description="Basic and acidic residues" evidence="2">
    <location>
        <begin position="1486"/>
        <end position="1503"/>
    </location>
</feature>
<evidence type="ECO:0000313" key="4">
    <source>
        <dbReference type="EMBL" id="KAF9686301.1"/>
    </source>
</evidence>
<name>A0A835N4U8_9ROSI</name>
<feature type="region of interest" description="Disordered" evidence="2">
    <location>
        <begin position="2727"/>
        <end position="2793"/>
    </location>
</feature>
<feature type="compositionally biased region" description="Basic and acidic residues" evidence="2">
    <location>
        <begin position="1858"/>
        <end position="1868"/>
    </location>
</feature>
<feature type="domain" description="XS" evidence="3">
    <location>
        <begin position="2497"/>
        <end position="2612"/>
    </location>
</feature>
<feature type="region of interest" description="Disordered" evidence="2">
    <location>
        <begin position="528"/>
        <end position="610"/>
    </location>
</feature>
<feature type="compositionally biased region" description="Basic and acidic residues" evidence="2">
    <location>
        <begin position="1522"/>
        <end position="1568"/>
    </location>
</feature>
<dbReference type="Gene3D" id="3.30.70.2890">
    <property type="entry name" value="XS domain"/>
    <property type="match status" value="5"/>
</dbReference>
<evidence type="ECO:0000259" key="3">
    <source>
        <dbReference type="Pfam" id="PF03468"/>
    </source>
</evidence>
<feature type="region of interest" description="Disordered" evidence="2">
    <location>
        <begin position="2242"/>
        <end position="2313"/>
    </location>
</feature>
<gene>
    <name evidence="4" type="ORF">SADUNF_Sadunf03G0144600</name>
</gene>